<protein>
    <submittedName>
        <fullName evidence="1">Uncharacterized protein</fullName>
    </submittedName>
</protein>
<evidence type="ECO:0000313" key="1">
    <source>
        <dbReference type="EMBL" id="KAK7574097.1"/>
    </source>
</evidence>
<dbReference type="AlphaFoldDB" id="A0AAN9T530"/>
<accession>A0AAN9T530</accession>
<proteinExistence type="predicted"/>
<name>A0AAN9T530_9HEMI</name>
<dbReference type="EMBL" id="JBBCAQ010000037">
    <property type="protein sequence ID" value="KAK7574097.1"/>
    <property type="molecule type" value="Genomic_DNA"/>
</dbReference>
<reference evidence="1 2" key="1">
    <citation type="submission" date="2024-03" db="EMBL/GenBank/DDBJ databases">
        <title>Adaptation during the transition from Ophiocordyceps entomopathogen to insect associate is accompanied by gene loss and intensified selection.</title>
        <authorList>
            <person name="Ward C.M."/>
            <person name="Onetto C.A."/>
            <person name="Borneman A.R."/>
        </authorList>
    </citation>
    <scope>NUCLEOTIDE SEQUENCE [LARGE SCALE GENOMIC DNA]</scope>
    <source>
        <strain evidence="1">AWRI1</strain>
        <tissue evidence="1">Single Adult Female</tissue>
    </source>
</reference>
<keyword evidence="2" id="KW-1185">Reference proteome</keyword>
<comment type="caution">
    <text evidence="1">The sequence shown here is derived from an EMBL/GenBank/DDBJ whole genome shotgun (WGS) entry which is preliminary data.</text>
</comment>
<evidence type="ECO:0000313" key="2">
    <source>
        <dbReference type="Proteomes" id="UP001367676"/>
    </source>
</evidence>
<gene>
    <name evidence="1" type="ORF">V9T40_011288</name>
</gene>
<organism evidence="1 2">
    <name type="scientific">Parthenolecanium corni</name>
    <dbReference type="NCBI Taxonomy" id="536013"/>
    <lineage>
        <taxon>Eukaryota</taxon>
        <taxon>Metazoa</taxon>
        <taxon>Ecdysozoa</taxon>
        <taxon>Arthropoda</taxon>
        <taxon>Hexapoda</taxon>
        <taxon>Insecta</taxon>
        <taxon>Pterygota</taxon>
        <taxon>Neoptera</taxon>
        <taxon>Paraneoptera</taxon>
        <taxon>Hemiptera</taxon>
        <taxon>Sternorrhyncha</taxon>
        <taxon>Coccoidea</taxon>
        <taxon>Coccidae</taxon>
        <taxon>Parthenolecanium</taxon>
    </lineage>
</organism>
<sequence>MRAKKALPHVQNARDASAGMLGIAQPIQLYSLKDFAPKIRKRQRYCYMSLNDDLKEVIQRSKRPSLIPEPELRIHENLLSLINQRDYEANPK</sequence>
<dbReference type="Proteomes" id="UP001367676">
    <property type="component" value="Unassembled WGS sequence"/>
</dbReference>